<comment type="similarity">
    <text evidence="6">Belongs to the ABC-4 integral membrane protein family.</text>
</comment>
<evidence type="ECO:0000256" key="7">
    <source>
        <dbReference type="SAM" id="Phobius"/>
    </source>
</evidence>
<comment type="subcellular location">
    <subcellularLocation>
        <location evidence="1">Cell membrane</location>
        <topology evidence="1">Multi-pass membrane protein</topology>
    </subcellularLocation>
</comment>
<keyword evidence="4 7" id="KW-1133">Transmembrane helix</keyword>
<feature type="transmembrane region" description="Helical" evidence="7">
    <location>
        <begin position="352"/>
        <end position="374"/>
    </location>
</feature>
<dbReference type="InterPro" id="IPR050250">
    <property type="entry name" value="Macrolide_Exporter_MacB"/>
</dbReference>
<evidence type="ECO:0000313" key="10">
    <source>
        <dbReference type="EMBL" id="MCU7549377.1"/>
    </source>
</evidence>
<keyword evidence="2" id="KW-1003">Cell membrane</keyword>
<organism evidence="10 11">
    <name type="scientific">Paraflavisolibacter caeni</name>
    <dbReference type="NCBI Taxonomy" id="2982496"/>
    <lineage>
        <taxon>Bacteria</taxon>
        <taxon>Pseudomonadati</taxon>
        <taxon>Bacteroidota</taxon>
        <taxon>Chitinophagia</taxon>
        <taxon>Chitinophagales</taxon>
        <taxon>Chitinophagaceae</taxon>
        <taxon>Paraflavisolibacter</taxon>
    </lineage>
</organism>
<feature type="transmembrane region" description="Helical" evidence="7">
    <location>
        <begin position="17"/>
        <end position="38"/>
    </location>
</feature>
<keyword evidence="5 7" id="KW-0472">Membrane</keyword>
<evidence type="ECO:0000256" key="4">
    <source>
        <dbReference type="ARBA" id="ARBA00022989"/>
    </source>
</evidence>
<dbReference type="Pfam" id="PF12704">
    <property type="entry name" value="MacB_PCD"/>
    <property type="match status" value="1"/>
</dbReference>
<dbReference type="AlphaFoldDB" id="A0A9X2XVT7"/>
<evidence type="ECO:0000259" key="8">
    <source>
        <dbReference type="Pfam" id="PF02687"/>
    </source>
</evidence>
<evidence type="ECO:0000256" key="1">
    <source>
        <dbReference type="ARBA" id="ARBA00004651"/>
    </source>
</evidence>
<evidence type="ECO:0000256" key="3">
    <source>
        <dbReference type="ARBA" id="ARBA00022692"/>
    </source>
</evidence>
<dbReference type="Pfam" id="PF02687">
    <property type="entry name" value="FtsX"/>
    <property type="match status" value="1"/>
</dbReference>
<feature type="domain" description="ABC3 transporter permease C-terminal" evidence="8">
    <location>
        <begin position="273"/>
        <end position="384"/>
    </location>
</feature>
<dbReference type="InterPro" id="IPR003838">
    <property type="entry name" value="ABC3_permease_C"/>
</dbReference>
<feature type="transmembrane region" description="Helical" evidence="7">
    <location>
        <begin position="323"/>
        <end position="340"/>
    </location>
</feature>
<proteinExistence type="inferred from homology"/>
<dbReference type="RefSeq" id="WP_279296817.1">
    <property type="nucleotide sequence ID" value="NZ_JAOTIF010000005.1"/>
</dbReference>
<feature type="domain" description="MacB-like periplasmic core" evidence="9">
    <location>
        <begin position="27"/>
        <end position="230"/>
    </location>
</feature>
<accession>A0A9X2XVT7</accession>
<evidence type="ECO:0000256" key="6">
    <source>
        <dbReference type="ARBA" id="ARBA00038076"/>
    </source>
</evidence>
<gene>
    <name evidence="10" type="ORF">OCK74_09645</name>
</gene>
<keyword evidence="3 7" id="KW-0812">Transmembrane</keyword>
<evidence type="ECO:0000256" key="2">
    <source>
        <dbReference type="ARBA" id="ARBA00022475"/>
    </source>
</evidence>
<evidence type="ECO:0000259" key="9">
    <source>
        <dbReference type="Pfam" id="PF12704"/>
    </source>
</evidence>
<name>A0A9X2XVT7_9BACT</name>
<dbReference type="InterPro" id="IPR025857">
    <property type="entry name" value="MacB_PCD"/>
</dbReference>
<evidence type="ECO:0000313" key="11">
    <source>
        <dbReference type="Proteomes" id="UP001155483"/>
    </source>
</evidence>
<dbReference type="PANTHER" id="PTHR30572">
    <property type="entry name" value="MEMBRANE COMPONENT OF TRANSPORTER-RELATED"/>
    <property type="match status" value="1"/>
</dbReference>
<reference evidence="10" key="1">
    <citation type="submission" date="2022-09" db="EMBL/GenBank/DDBJ databases">
        <authorList>
            <person name="Yuan C."/>
            <person name="Ke Z."/>
        </authorList>
    </citation>
    <scope>NUCLEOTIDE SEQUENCE</scope>
    <source>
        <strain evidence="10">LB-8</strain>
    </source>
</reference>
<comment type="caution">
    <text evidence="10">The sequence shown here is derived from an EMBL/GenBank/DDBJ whole genome shotgun (WGS) entry which is preliminary data.</text>
</comment>
<sequence length="391" mass="43726">MISHLFKLIWNKKKQNFLLITEMFVSFLVMFAVFTMIVRAYNNYRHPLGFEYDDVWVASYMTPENIQSDDSAALFQDVLRKQLQSFPQVVEAGFSGHNFPFAMTMSNSMVSSDQNEGVMTNFYNADDNYLKVLNAKMLSGRWFSKADDVSKSPVVVINRKLQEELFEGKNAIGKYIEYGGDRLKVIGVMENMKDKGTYTPVENGLFKRIDAGAAKWTSNILIKVKPGADAVFEGKLFKALSNTIGTSVEIEHMDKKLTRQNKLSLIPMIIMLVVGGFLIINVALGLFGVLWYNINKRRSEIGLRRAVGASGNSVSKQLVGESLVLSTLALLIGLFFAIQFPLLKVFDLPASVYLVAIALSVAFIYILVFLCALYPGRQAAAIYPAVALHEE</sequence>
<dbReference type="Proteomes" id="UP001155483">
    <property type="component" value="Unassembled WGS sequence"/>
</dbReference>
<reference evidence="10" key="2">
    <citation type="submission" date="2023-04" db="EMBL/GenBank/DDBJ databases">
        <title>Paracnuella aquatica gen. nov., sp. nov., a member of the family Chitinophagaceae isolated from a hot spring.</title>
        <authorList>
            <person name="Wang C."/>
        </authorList>
    </citation>
    <scope>NUCLEOTIDE SEQUENCE</scope>
    <source>
        <strain evidence="10">LB-8</strain>
    </source>
</reference>
<keyword evidence="11" id="KW-1185">Reference proteome</keyword>
<dbReference type="GO" id="GO:0022857">
    <property type="term" value="F:transmembrane transporter activity"/>
    <property type="evidence" value="ECO:0007669"/>
    <property type="project" value="TreeGrafter"/>
</dbReference>
<feature type="transmembrane region" description="Helical" evidence="7">
    <location>
        <begin position="265"/>
        <end position="294"/>
    </location>
</feature>
<protein>
    <submittedName>
        <fullName evidence="10">ABC transporter permease</fullName>
    </submittedName>
</protein>
<dbReference type="GO" id="GO:0005886">
    <property type="term" value="C:plasma membrane"/>
    <property type="evidence" value="ECO:0007669"/>
    <property type="project" value="UniProtKB-SubCell"/>
</dbReference>
<evidence type="ECO:0000256" key="5">
    <source>
        <dbReference type="ARBA" id="ARBA00023136"/>
    </source>
</evidence>
<dbReference type="PANTHER" id="PTHR30572:SF4">
    <property type="entry name" value="ABC TRANSPORTER PERMEASE YTRF"/>
    <property type="match status" value="1"/>
</dbReference>
<dbReference type="EMBL" id="JAOTIF010000005">
    <property type="protein sequence ID" value="MCU7549377.1"/>
    <property type="molecule type" value="Genomic_DNA"/>
</dbReference>